<evidence type="ECO:0000313" key="1">
    <source>
        <dbReference type="EMBL" id="KAJ8625832.1"/>
    </source>
</evidence>
<sequence>MKLKAKQVEELGSLGYTNSNGKEKGDLNHLLMAISGVSVSGQGDPSKPSKSVKRSEKRAQQEETREQRIQEEQINTISDRSFPNVELGKEYKSESGSSSSNPSIMLSYHGHAFGLGEHFLLFLVW</sequence>
<accession>A0ACC2KYC1</accession>
<name>A0ACC2KYC1_PERAE</name>
<reference evidence="1 2" key="1">
    <citation type="journal article" date="2022" name="Hortic Res">
        <title>A haplotype resolved chromosomal level avocado genome allows analysis of novel avocado genes.</title>
        <authorList>
            <person name="Nath O."/>
            <person name="Fletcher S.J."/>
            <person name="Hayward A."/>
            <person name="Shaw L.M."/>
            <person name="Masouleh A.K."/>
            <person name="Furtado A."/>
            <person name="Henry R.J."/>
            <person name="Mitter N."/>
        </authorList>
    </citation>
    <scope>NUCLEOTIDE SEQUENCE [LARGE SCALE GENOMIC DNA]</scope>
    <source>
        <strain evidence="2">cv. Hass</strain>
    </source>
</reference>
<gene>
    <name evidence="1" type="ORF">MRB53_034362</name>
</gene>
<dbReference type="EMBL" id="CM056819">
    <property type="protein sequence ID" value="KAJ8625832.1"/>
    <property type="molecule type" value="Genomic_DNA"/>
</dbReference>
<protein>
    <submittedName>
        <fullName evidence="1">Uncharacterized protein</fullName>
    </submittedName>
</protein>
<dbReference type="Proteomes" id="UP001234297">
    <property type="component" value="Chromosome 11"/>
</dbReference>
<evidence type="ECO:0000313" key="2">
    <source>
        <dbReference type="Proteomes" id="UP001234297"/>
    </source>
</evidence>
<organism evidence="1 2">
    <name type="scientific">Persea americana</name>
    <name type="common">Avocado</name>
    <dbReference type="NCBI Taxonomy" id="3435"/>
    <lineage>
        <taxon>Eukaryota</taxon>
        <taxon>Viridiplantae</taxon>
        <taxon>Streptophyta</taxon>
        <taxon>Embryophyta</taxon>
        <taxon>Tracheophyta</taxon>
        <taxon>Spermatophyta</taxon>
        <taxon>Magnoliopsida</taxon>
        <taxon>Magnoliidae</taxon>
        <taxon>Laurales</taxon>
        <taxon>Lauraceae</taxon>
        <taxon>Persea</taxon>
    </lineage>
</organism>
<proteinExistence type="predicted"/>
<comment type="caution">
    <text evidence="1">The sequence shown here is derived from an EMBL/GenBank/DDBJ whole genome shotgun (WGS) entry which is preliminary data.</text>
</comment>
<keyword evidence="2" id="KW-1185">Reference proteome</keyword>